<protein>
    <submittedName>
        <fullName evidence="1">Uncharacterized protein</fullName>
    </submittedName>
</protein>
<name>A0A0L0UKH0_9BASI</name>
<keyword evidence="2" id="KW-1185">Reference proteome</keyword>
<organism evidence="1 2">
    <name type="scientific">Puccinia striiformis f. sp. tritici PST-78</name>
    <dbReference type="NCBI Taxonomy" id="1165861"/>
    <lineage>
        <taxon>Eukaryota</taxon>
        <taxon>Fungi</taxon>
        <taxon>Dikarya</taxon>
        <taxon>Basidiomycota</taxon>
        <taxon>Pucciniomycotina</taxon>
        <taxon>Pucciniomycetes</taxon>
        <taxon>Pucciniales</taxon>
        <taxon>Pucciniaceae</taxon>
        <taxon>Puccinia</taxon>
    </lineage>
</organism>
<dbReference type="Proteomes" id="UP000054564">
    <property type="component" value="Unassembled WGS sequence"/>
</dbReference>
<gene>
    <name evidence="1" type="ORF">PSTG_19175</name>
</gene>
<comment type="caution">
    <text evidence="1">The sequence shown here is derived from an EMBL/GenBank/DDBJ whole genome shotgun (WGS) entry which is preliminary data.</text>
</comment>
<sequence>MIPTLVRILFENSSDTFQISVFQNLLHLTSITNIVRGLEITADDIEALRFHLKSYRQGLLQLFPSFSTKPNHHYALHIPDCLLQFGPAPQWTAWSFERLNGALASIPTNNHIGKLFFYVMCNRTNI</sequence>
<proteinExistence type="predicted"/>
<dbReference type="PANTHER" id="PTHR31912">
    <property type="entry name" value="IP13529P"/>
    <property type="match status" value="1"/>
</dbReference>
<dbReference type="AlphaFoldDB" id="A0A0L0UKH0"/>
<evidence type="ECO:0000313" key="1">
    <source>
        <dbReference type="EMBL" id="KNE87440.1"/>
    </source>
</evidence>
<dbReference type="STRING" id="1165861.A0A0L0UKH0"/>
<dbReference type="EMBL" id="AJIL01005387">
    <property type="protein sequence ID" value="KNE87440.1"/>
    <property type="molecule type" value="Genomic_DNA"/>
</dbReference>
<evidence type="ECO:0000313" key="2">
    <source>
        <dbReference type="Proteomes" id="UP000054564"/>
    </source>
</evidence>
<accession>A0A0L0UKH0</accession>
<dbReference type="PANTHER" id="PTHR31912:SF34">
    <property type="entry name" value="NOTOCHORD-RELATED PROTEIN"/>
    <property type="match status" value="1"/>
</dbReference>
<reference evidence="2" key="1">
    <citation type="submission" date="2014-03" db="EMBL/GenBank/DDBJ databases">
        <title>The Genome Sequence of Puccinia striiformis f. sp. tritici PST-78.</title>
        <authorList>
            <consortium name="The Broad Institute Genome Sequencing Platform"/>
            <person name="Cuomo C."/>
            <person name="Hulbert S."/>
            <person name="Chen X."/>
            <person name="Walker B."/>
            <person name="Young S.K."/>
            <person name="Zeng Q."/>
            <person name="Gargeya S."/>
            <person name="Fitzgerald M."/>
            <person name="Haas B."/>
            <person name="Abouelleil A."/>
            <person name="Alvarado L."/>
            <person name="Arachchi H.M."/>
            <person name="Berlin A.M."/>
            <person name="Chapman S.B."/>
            <person name="Goldberg J."/>
            <person name="Griggs A."/>
            <person name="Gujja S."/>
            <person name="Hansen M."/>
            <person name="Howarth C."/>
            <person name="Imamovic A."/>
            <person name="Larimer J."/>
            <person name="McCowan C."/>
            <person name="Montmayeur A."/>
            <person name="Murphy C."/>
            <person name="Neiman D."/>
            <person name="Pearson M."/>
            <person name="Priest M."/>
            <person name="Roberts A."/>
            <person name="Saif S."/>
            <person name="Shea T."/>
            <person name="Sisk P."/>
            <person name="Sykes S."/>
            <person name="Wortman J."/>
            <person name="Nusbaum C."/>
            <person name="Birren B."/>
        </authorList>
    </citation>
    <scope>NUCLEOTIDE SEQUENCE [LARGE SCALE GENOMIC DNA]</scope>
    <source>
        <strain evidence="2">race PST-78</strain>
    </source>
</reference>